<dbReference type="GO" id="GO:0030288">
    <property type="term" value="C:outer membrane-bounded periplasmic space"/>
    <property type="evidence" value="ECO:0007005"/>
    <property type="project" value="UniProtKB"/>
</dbReference>
<dbReference type="InterPro" id="IPR051344">
    <property type="entry name" value="Vgb"/>
</dbReference>
<dbReference type="EC" id="4.2.99.-" evidence="5"/>
<dbReference type="GO" id="GO:0016835">
    <property type="term" value="F:carbon-oxygen lyase activity"/>
    <property type="evidence" value="ECO:0007669"/>
    <property type="project" value="UniProtKB-UniRule"/>
</dbReference>
<feature type="chain" id="PRO_5004250494" description="Virginiamycin B lyase" evidence="6">
    <location>
        <begin position="27"/>
        <end position="352"/>
    </location>
</feature>
<dbReference type="Gene3D" id="2.130.10.10">
    <property type="entry name" value="YVTN repeat-like/Quinoprotein amine dehydrogenase"/>
    <property type="match status" value="1"/>
</dbReference>
<dbReference type="InterPro" id="IPR011044">
    <property type="entry name" value="Quino_amine_DH_bsu"/>
</dbReference>
<evidence type="ECO:0000256" key="1">
    <source>
        <dbReference type="ARBA" id="ARBA00022723"/>
    </source>
</evidence>
<dbReference type="EMBL" id="BA000022">
    <property type="protein sequence ID" value="BAA10056.1"/>
    <property type="molecule type" value="Genomic_DNA"/>
</dbReference>
<accession>Q55557</accession>
<dbReference type="STRING" id="1148.gene:10499548"/>
<keyword evidence="6" id="KW-0732">Signal</keyword>
<keyword evidence="4 5" id="KW-0046">Antibiotic resistance</keyword>
<dbReference type="PIR" id="S76078">
    <property type="entry name" value="S76078"/>
</dbReference>
<dbReference type="IntAct" id="Q55557">
    <property type="interactions" value="5"/>
</dbReference>
<comment type="subunit">
    <text evidence="5">Monomer.</text>
</comment>
<dbReference type="GO" id="GO:0017001">
    <property type="term" value="P:antibiotic catabolic process"/>
    <property type="evidence" value="ECO:0007669"/>
    <property type="project" value="UniProtKB-UniRule"/>
</dbReference>
<dbReference type="PANTHER" id="PTHR40274">
    <property type="entry name" value="VIRGINIAMYCIN B LYASE"/>
    <property type="match status" value="1"/>
</dbReference>
<dbReference type="KEGG" id="syn:sll0173"/>
<evidence type="ECO:0000313" key="8">
    <source>
        <dbReference type="Proteomes" id="UP000001425"/>
    </source>
</evidence>
<keyword evidence="1 5" id="KW-0479">Metal-binding</keyword>
<reference evidence="7 8" key="2">
    <citation type="journal article" date="1996" name="DNA Res.">
        <title>Sequence analysis of the genome of the unicellular cyanobacterium Synechocystis sp. strain PCC6803. II. Sequence determination of the entire genome and assignment of potential protein-coding regions.</title>
        <authorList>
            <person name="Kaneko T."/>
            <person name="Sato S."/>
            <person name="Kotani H."/>
            <person name="Tanaka A."/>
            <person name="Asamizu E."/>
            <person name="Nakamura Y."/>
            <person name="Miyajima N."/>
            <person name="Hirosawa M."/>
            <person name="Sugiura M."/>
            <person name="Sasamoto S."/>
            <person name="Kimura T."/>
            <person name="Hosouchi T."/>
            <person name="Matsuno A."/>
            <person name="Muraki A."/>
            <person name="Nakazaki N."/>
            <person name="Naruo K."/>
            <person name="Okumura S."/>
            <person name="Shimpo S."/>
            <person name="Takeuchi C."/>
            <person name="Wada T."/>
            <person name="Watanabe A."/>
            <person name="Yamada M."/>
            <person name="Yasuda M."/>
            <person name="Tabata S."/>
        </authorList>
    </citation>
    <scope>NUCLEOTIDE SEQUENCE [LARGE SCALE GENOMIC DNA]</scope>
    <source>
        <strain evidence="8">ATCC 27184 / PCC 6803 / Kazusa</strain>
    </source>
</reference>
<sequence>MSPFPAKSLLIALVLSWPASFDAALAAPVPASTYKTSGIPAPEAIGNDASRYKVTIYPTVPGIGTRDVAPDPDGSVWFNGQWSGVIGHLNPKTGEVKLYPLGTGSHPHGVVMGPDGGLWICDESNAIRRFDRKTHEVKTFQLPPFSGSMGYGNLNTPVFDGEGILWFTAQNGYYGRLDPSTGDMKIFPAPQGFGPYGMTATPKGEVWYTSLAGNYIARIDTKTYLPEVFPIPDDKANGSRRIWSDSQGHIWITTWGNGALMRFNPQNKSWDSYKLPGLGPRGYSTYVDNQDRVWSSDFGTNSIHQFNPETMSFTVFPGNKQNVQTLQMNGVGDKIWAGQQGVDQIVLFERIP</sequence>
<comment type="cofactor">
    <cofactor evidence="5">
        <name>Mg(2+)</name>
        <dbReference type="ChEBI" id="CHEBI:18420"/>
    </cofactor>
</comment>
<keyword evidence="7" id="KW-0378">Hydrolase</keyword>
<comment type="function">
    <text evidence="5">Inactivates the type B streptogramin antibiotics by linearizing the lactone ring at the ester linkage, generating a free phenylglycine carboxylate and converting the threonyl moiety into 2-amino-butenoic acid.</text>
</comment>
<evidence type="ECO:0000313" key="7">
    <source>
        <dbReference type="EMBL" id="BAA10056.1"/>
    </source>
</evidence>
<dbReference type="GO" id="GO:0000287">
    <property type="term" value="F:magnesium ion binding"/>
    <property type="evidence" value="ECO:0007669"/>
    <property type="project" value="UniProtKB-UniRule"/>
</dbReference>
<dbReference type="Pfam" id="PF24684">
    <property type="entry name" value="Vgb_lyase"/>
    <property type="match status" value="1"/>
</dbReference>
<dbReference type="PIRSF" id="PIRSF026412">
    <property type="entry name" value="Streptogrm_lyase"/>
    <property type="match status" value="1"/>
</dbReference>
<proteinExistence type="inferred from homology"/>
<dbReference type="PANTHER" id="PTHR40274:SF3">
    <property type="entry name" value="VIRGINIAMYCIN B LYASE"/>
    <property type="match status" value="1"/>
</dbReference>
<dbReference type="GO" id="GO:0016787">
    <property type="term" value="F:hydrolase activity"/>
    <property type="evidence" value="ECO:0007669"/>
    <property type="project" value="UniProtKB-KW"/>
</dbReference>
<dbReference type="EnsemblBacteria" id="BAA10056">
    <property type="protein sequence ID" value="BAA10056"/>
    <property type="gene ID" value="BAA10056"/>
</dbReference>
<dbReference type="AlphaFoldDB" id="Q55557"/>
<dbReference type="SUPFAM" id="SSF50969">
    <property type="entry name" value="YVTN repeat-like/Quinoprotein amine dehydrogenase"/>
    <property type="match status" value="1"/>
</dbReference>
<feature type="signal peptide" evidence="6">
    <location>
        <begin position="1"/>
        <end position="26"/>
    </location>
</feature>
<reference evidence="7 8" key="1">
    <citation type="journal article" date="1995" name="DNA Res.">
        <title>Sequence analysis of the genome of the unicellular cyanobacterium Synechocystis sp. strain PCC6803. I. Sequence features in the 1 Mb region from map positions 64% to 92% of the genome.</title>
        <authorList>
            <person name="Kaneko T."/>
            <person name="Tanaka A."/>
            <person name="Sato S."/>
            <person name="Kotani H."/>
            <person name="Sazuka T."/>
            <person name="Miyajima N."/>
            <person name="Sugiura M."/>
            <person name="Tabata S."/>
        </authorList>
    </citation>
    <scope>NUCLEOTIDE SEQUENCE [LARGE SCALE GENOMIC DNA]</scope>
    <source>
        <strain evidence="8">ATCC 27184 / PCC 6803 / Kazusa</strain>
    </source>
</reference>
<comment type="similarity">
    <text evidence="5">Belongs to the Vgb family.</text>
</comment>
<dbReference type="InterPro" id="IPR015943">
    <property type="entry name" value="WD40/YVTN_repeat-like_dom_sf"/>
</dbReference>
<gene>
    <name evidence="7" type="ordered locus">sll0173</name>
</gene>
<name>Q55557_SYNY3</name>
<evidence type="ECO:0000256" key="3">
    <source>
        <dbReference type="ARBA" id="ARBA00023239"/>
    </source>
</evidence>
<dbReference type="Proteomes" id="UP000001425">
    <property type="component" value="Chromosome"/>
</dbReference>
<dbReference type="eggNOG" id="COG4257">
    <property type="taxonomic scope" value="Bacteria"/>
</dbReference>
<keyword evidence="8" id="KW-1185">Reference proteome</keyword>
<evidence type="ECO:0000256" key="6">
    <source>
        <dbReference type="SAM" id="SignalP"/>
    </source>
</evidence>
<evidence type="ECO:0000256" key="5">
    <source>
        <dbReference type="PIRNR" id="PIRNR026412"/>
    </source>
</evidence>
<keyword evidence="2 5" id="KW-0460">Magnesium</keyword>
<dbReference type="PhylomeDB" id="Q55557"/>
<dbReference type="SUPFAM" id="SSF63829">
    <property type="entry name" value="Calcium-dependent phosphotriesterase"/>
    <property type="match status" value="1"/>
</dbReference>
<protein>
    <recommendedName>
        <fullName evidence="5">Virginiamycin B lyase</fullName>
        <ecNumber evidence="5">4.2.99.-</ecNumber>
    </recommendedName>
    <alternativeName>
        <fullName evidence="5">Streptogramin B lyase</fullName>
    </alternativeName>
</protein>
<organism evidence="7 8">
    <name type="scientific">Synechocystis sp. (strain ATCC 27184 / PCC 6803 / Kazusa)</name>
    <dbReference type="NCBI Taxonomy" id="1111708"/>
    <lineage>
        <taxon>Bacteria</taxon>
        <taxon>Bacillati</taxon>
        <taxon>Cyanobacteriota</taxon>
        <taxon>Cyanophyceae</taxon>
        <taxon>Synechococcales</taxon>
        <taxon>Merismopediaceae</taxon>
        <taxon>Synechocystis</taxon>
    </lineage>
</organism>
<keyword evidence="3 5" id="KW-0456">Lyase</keyword>
<dbReference type="FunFam" id="2.130.10.10:FF:003655">
    <property type="entry name" value="Copper resistance D domain protein"/>
    <property type="match status" value="1"/>
</dbReference>
<dbReference type="InParanoid" id="Q55557"/>
<dbReference type="GO" id="GO:0046677">
    <property type="term" value="P:response to antibiotic"/>
    <property type="evidence" value="ECO:0007669"/>
    <property type="project" value="UniProtKB-UniRule"/>
</dbReference>
<dbReference type="PaxDb" id="1148-1001432"/>
<evidence type="ECO:0000256" key="2">
    <source>
        <dbReference type="ARBA" id="ARBA00022842"/>
    </source>
</evidence>
<dbReference type="InterPro" id="IPR011217">
    <property type="entry name" value="Vgb_bact"/>
</dbReference>
<evidence type="ECO:0000256" key="4">
    <source>
        <dbReference type="ARBA" id="ARBA00023251"/>
    </source>
</evidence>